<evidence type="ECO:0000256" key="1">
    <source>
        <dbReference type="ARBA" id="ARBA00022741"/>
    </source>
</evidence>
<organism evidence="4 5">
    <name type="scientific">Rubroshorea leprosula</name>
    <dbReference type="NCBI Taxonomy" id="152421"/>
    <lineage>
        <taxon>Eukaryota</taxon>
        <taxon>Viridiplantae</taxon>
        <taxon>Streptophyta</taxon>
        <taxon>Embryophyta</taxon>
        <taxon>Tracheophyta</taxon>
        <taxon>Spermatophyta</taxon>
        <taxon>Magnoliopsida</taxon>
        <taxon>eudicotyledons</taxon>
        <taxon>Gunneridae</taxon>
        <taxon>Pentapetalae</taxon>
        <taxon>rosids</taxon>
        <taxon>malvids</taxon>
        <taxon>Malvales</taxon>
        <taxon>Dipterocarpaceae</taxon>
        <taxon>Rubroshorea</taxon>
    </lineage>
</organism>
<dbReference type="PANTHER" id="PTHR27005:SF280">
    <property type="entry name" value="WALL-ASSOCIATED RECEPTOR KINASE-LIKE 8"/>
    <property type="match status" value="1"/>
</dbReference>
<dbReference type="Gene3D" id="1.10.510.10">
    <property type="entry name" value="Transferase(Phosphotransferase) domain 1"/>
    <property type="match status" value="1"/>
</dbReference>
<name>A0AAV5MUS1_9ROSI</name>
<keyword evidence="2" id="KW-0067">ATP-binding</keyword>
<evidence type="ECO:0000313" key="5">
    <source>
        <dbReference type="Proteomes" id="UP001054252"/>
    </source>
</evidence>
<evidence type="ECO:0000256" key="2">
    <source>
        <dbReference type="ARBA" id="ARBA00022840"/>
    </source>
</evidence>
<dbReference type="GO" id="GO:0005886">
    <property type="term" value="C:plasma membrane"/>
    <property type="evidence" value="ECO:0007669"/>
    <property type="project" value="TreeGrafter"/>
</dbReference>
<feature type="domain" description="Protein kinase" evidence="3">
    <location>
        <begin position="1"/>
        <end position="116"/>
    </location>
</feature>
<dbReference type="AlphaFoldDB" id="A0AAV5MUS1"/>
<evidence type="ECO:0000313" key="4">
    <source>
        <dbReference type="EMBL" id="GKV52864.1"/>
    </source>
</evidence>
<dbReference type="GO" id="GO:0004674">
    <property type="term" value="F:protein serine/threonine kinase activity"/>
    <property type="evidence" value="ECO:0007669"/>
    <property type="project" value="TreeGrafter"/>
</dbReference>
<dbReference type="InterPro" id="IPR011009">
    <property type="entry name" value="Kinase-like_dom_sf"/>
</dbReference>
<dbReference type="PANTHER" id="PTHR27005">
    <property type="entry name" value="WALL-ASSOCIATED RECEPTOR KINASE-LIKE 21"/>
    <property type="match status" value="1"/>
</dbReference>
<dbReference type="GO" id="GO:0007166">
    <property type="term" value="P:cell surface receptor signaling pathway"/>
    <property type="evidence" value="ECO:0007669"/>
    <property type="project" value="InterPro"/>
</dbReference>
<evidence type="ECO:0000259" key="3">
    <source>
        <dbReference type="PROSITE" id="PS50011"/>
    </source>
</evidence>
<proteinExistence type="predicted"/>
<dbReference type="GO" id="GO:0005524">
    <property type="term" value="F:ATP binding"/>
    <property type="evidence" value="ECO:0007669"/>
    <property type="project" value="UniProtKB-KW"/>
</dbReference>
<keyword evidence="1" id="KW-0547">Nucleotide-binding</keyword>
<dbReference type="PROSITE" id="PS50011">
    <property type="entry name" value="PROTEIN_KINASE_DOM"/>
    <property type="match status" value="1"/>
</dbReference>
<protein>
    <recommendedName>
        <fullName evidence="3">Protein kinase domain-containing protein</fullName>
    </recommendedName>
</protein>
<dbReference type="Proteomes" id="UP001054252">
    <property type="component" value="Unassembled WGS sequence"/>
</dbReference>
<dbReference type="InterPro" id="IPR001245">
    <property type="entry name" value="Ser-Thr/Tyr_kinase_cat_dom"/>
</dbReference>
<dbReference type="Pfam" id="PF07714">
    <property type="entry name" value="PK_Tyr_Ser-Thr"/>
    <property type="match status" value="1"/>
</dbReference>
<accession>A0AAV5MUS1</accession>
<sequence length="116" mass="13409">MLVDGRIVTVKEFKVLDKEKVKDFINEVIILLHICYKNIVKLLGCCLETEVPLLVYEFIPNGVLFQYIHDKNEEFQLSWERQLTIASKVGVAISYMHSATSPPIYHQDVKSSNILR</sequence>
<dbReference type="InterPro" id="IPR000719">
    <property type="entry name" value="Prot_kinase_dom"/>
</dbReference>
<gene>
    <name evidence="4" type="ORF">SLEP1_g59420</name>
</gene>
<dbReference type="InterPro" id="IPR045274">
    <property type="entry name" value="WAK-like"/>
</dbReference>
<comment type="caution">
    <text evidence="4">The sequence shown here is derived from an EMBL/GenBank/DDBJ whole genome shotgun (WGS) entry which is preliminary data.</text>
</comment>
<dbReference type="SUPFAM" id="SSF56112">
    <property type="entry name" value="Protein kinase-like (PK-like)"/>
    <property type="match status" value="1"/>
</dbReference>
<reference evidence="4 5" key="1">
    <citation type="journal article" date="2021" name="Commun. Biol.">
        <title>The genome of Shorea leprosula (Dipterocarpaceae) highlights the ecological relevance of drought in aseasonal tropical rainforests.</title>
        <authorList>
            <person name="Ng K.K.S."/>
            <person name="Kobayashi M.J."/>
            <person name="Fawcett J.A."/>
            <person name="Hatakeyama M."/>
            <person name="Paape T."/>
            <person name="Ng C.H."/>
            <person name="Ang C.C."/>
            <person name="Tnah L.H."/>
            <person name="Lee C.T."/>
            <person name="Nishiyama T."/>
            <person name="Sese J."/>
            <person name="O'Brien M.J."/>
            <person name="Copetti D."/>
            <person name="Mohd Noor M.I."/>
            <person name="Ong R.C."/>
            <person name="Putra M."/>
            <person name="Sireger I.Z."/>
            <person name="Indrioko S."/>
            <person name="Kosugi Y."/>
            <person name="Izuno A."/>
            <person name="Isagi Y."/>
            <person name="Lee S.L."/>
            <person name="Shimizu K.K."/>
        </authorList>
    </citation>
    <scope>NUCLEOTIDE SEQUENCE [LARGE SCALE GENOMIC DNA]</scope>
    <source>
        <strain evidence="4">214</strain>
    </source>
</reference>
<keyword evidence="5" id="KW-1185">Reference proteome</keyword>
<dbReference type="EMBL" id="BPVZ01000895">
    <property type="protein sequence ID" value="GKV52864.1"/>
    <property type="molecule type" value="Genomic_DNA"/>
</dbReference>